<reference evidence="4 5" key="1">
    <citation type="submission" date="2023-08" db="EMBL/GenBank/DDBJ databases">
        <title>Black Yeasts Isolated from many extreme environments.</title>
        <authorList>
            <person name="Coleine C."/>
            <person name="Stajich J.E."/>
            <person name="Selbmann L."/>
        </authorList>
    </citation>
    <scope>NUCLEOTIDE SEQUENCE [LARGE SCALE GENOMIC DNA]</scope>
    <source>
        <strain evidence="4 5">CCFEE 6328</strain>
    </source>
</reference>
<proteinExistence type="predicted"/>
<dbReference type="PROSITE" id="PS51471">
    <property type="entry name" value="FE2OG_OXY"/>
    <property type="match status" value="1"/>
</dbReference>
<dbReference type="Gene3D" id="3.40.50.720">
    <property type="entry name" value="NAD(P)-binding Rossmann-like Domain"/>
    <property type="match status" value="1"/>
</dbReference>
<dbReference type="InterPro" id="IPR005123">
    <property type="entry name" value="Oxoglu/Fe-dep_dioxygenase_dom"/>
</dbReference>
<dbReference type="PANTHER" id="PTHR47706:SF9">
    <property type="entry name" value="NMRA-LIKE DOMAIN-CONTAINING PROTEIN-RELATED"/>
    <property type="match status" value="1"/>
</dbReference>
<protein>
    <recommendedName>
        <fullName evidence="3">Fe2OG dioxygenase domain-containing protein</fullName>
    </recommendedName>
</protein>
<dbReference type="PANTHER" id="PTHR47706">
    <property type="entry name" value="NMRA-LIKE FAMILY PROTEIN"/>
    <property type="match status" value="1"/>
</dbReference>
<feature type="domain" description="Fe2OG dioxygenase" evidence="3">
    <location>
        <begin position="449"/>
        <end position="558"/>
    </location>
</feature>
<sequence>MPGPIKNVIVLGATGNVGRPVIAALAAAGFVVTAASRTPDQKFTDPVKGAVVDYNSMDALADLFRGQDAVIEAFPPHVAHLQSIIVEACLRAGRVEHIITPDFSCDTFNPHITELPLFVPKVEAQKVLEEKARGTHLSWSAIITGGWYDWAIPLGYYWINPGTKTITVYGSGNQRNSMCRVTTAAKAVCDILSDPDKFKNRPVYVADHTVSMNELIPILEEVRTGWNIVKVDLDEFVAEARRLWEEDSKKGVEVRLLSPAYNMFGTFGVFEEKNKYNADFERLIEPGRANDQKNRPQLLKDVRHALVEVGFLYLSNHGIKESTVNDLVKTLPVLFALPEDVKDSVALRQSPHFLGYSKFGTEITARVQDQREQFELANELEDIYARADGHPLYTRLQGPNQWLTADAMPNFRFIVESYISALQVVALRFLEVVTEALELPRDRLVPFTGFQDRLKLVHYRPFVDATLDAQSQGVGPHKDSSGWMTFLLQASDPSIKGLQALSKDGVWLDVPPVPGTLIVNMGQAFEVVTNGVCKATTHRVLLPPGDYDRYSVPFFQGVRPDLTKRDLQSLWEHFNKEKWNTRESEEGRRMDSPFLRGKYETWGEAQLRTKIRSHRDVGQRHYADVFEKYVNDG</sequence>
<dbReference type="InterPro" id="IPR027443">
    <property type="entry name" value="IPNS-like_sf"/>
</dbReference>
<dbReference type="InterPro" id="IPR051609">
    <property type="entry name" value="NmrA/Isoflavone_reductase-like"/>
</dbReference>
<organism evidence="4 5">
    <name type="scientific">Exophiala sideris</name>
    <dbReference type="NCBI Taxonomy" id="1016849"/>
    <lineage>
        <taxon>Eukaryota</taxon>
        <taxon>Fungi</taxon>
        <taxon>Dikarya</taxon>
        <taxon>Ascomycota</taxon>
        <taxon>Pezizomycotina</taxon>
        <taxon>Eurotiomycetes</taxon>
        <taxon>Chaetothyriomycetidae</taxon>
        <taxon>Chaetothyriales</taxon>
        <taxon>Herpotrichiellaceae</taxon>
        <taxon>Exophiala</taxon>
    </lineage>
</organism>
<evidence type="ECO:0000313" key="5">
    <source>
        <dbReference type="Proteomes" id="UP001345691"/>
    </source>
</evidence>
<name>A0ABR0JNE5_9EURO</name>
<dbReference type="Pfam" id="PF14226">
    <property type="entry name" value="DIOX_N"/>
    <property type="match status" value="1"/>
</dbReference>
<evidence type="ECO:0000256" key="1">
    <source>
        <dbReference type="ARBA" id="ARBA00022857"/>
    </source>
</evidence>
<dbReference type="Proteomes" id="UP001345691">
    <property type="component" value="Unassembled WGS sequence"/>
</dbReference>
<dbReference type="EMBL" id="JAVRRF010000002">
    <property type="protein sequence ID" value="KAK5067490.1"/>
    <property type="molecule type" value="Genomic_DNA"/>
</dbReference>
<dbReference type="SUPFAM" id="SSF51735">
    <property type="entry name" value="NAD(P)-binding Rossmann-fold domains"/>
    <property type="match status" value="1"/>
</dbReference>
<dbReference type="Gene3D" id="2.60.120.330">
    <property type="entry name" value="B-lactam Antibiotic, Isopenicillin N Synthase, Chain"/>
    <property type="match status" value="1"/>
</dbReference>
<keyword evidence="2" id="KW-0560">Oxidoreductase</keyword>
<keyword evidence="1" id="KW-0521">NADP</keyword>
<keyword evidence="5" id="KW-1185">Reference proteome</keyword>
<evidence type="ECO:0000256" key="2">
    <source>
        <dbReference type="ARBA" id="ARBA00023002"/>
    </source>
</evidence>
<comment type="caution">
    <text evidence="4">The sequence shown here is derived from an EMBL/GenBank/DDBJ whole genome shotgun (WGS) entry which is preliminary data.</text>
</comment>
<evidence type="ECO:0000313" key="4">
    <source>
        <dbReference type="EMBL" id="KAK5067490.1"/>
    </source>
</evidence>
<gene>
    <name evidence="4" type="ORF">LTR69_001478</name>
</gene>
<dbReference type="Pfam" id="PF05368">
    <property type="entry name" value="NmrA"/>
    <property type="match status" value="1"/>
</dbReference>
<dbReference type="InterPro" id="IPR026992">
    <property type="entry name" value="DIOX_N"/>
</dbReference>
<dbReference type="Pfam" id="PF03171">
    <property type="entry name" value="2OG-FeII_Oxy"/>
    <property type="match status" value="1"/>
</dbReference>
<dbReference type="InterPro" id="IPR044861">
    <property type="entry name" value="IPNS-like_FE2OG_OXY"/>
</dbReference>
<dbReference type="SUPFAM" id="SSF51197">
    <property type="entry name" value="Clavaminate synthase-like"/>
    <property type="match status" value="1"/>
</dbReference>
<evidence type="ECO:0000259" key="3">
    <source>
        <dbReference type="PROSITE" id="PS51471"/>
    </source>
</evidence>
<accession>A0ABR0JNE5</accession>
<dbReference type="InterPro" id="IPR036291">
    <property type="entry name" value="NAD(P)-bd_dom_sf"/>
</dbReference>
<dbReference type="InterPro" id="IPR008030">
    <property type="entry name" value="NmrA-like"/>
</dbReference>